<dbReference type="SMART" id="SM00382">
    <property type="entry name" value="AAA"/>
    <property type="match status" value="2"/>
</dbReference>
<dbReference type="FunFam" id="3.40.50.300:FF:000011">
    <property type="entry name" value="Putative ABC transporter ATP-binding component"/>
    <property type="match status" value="1"/>
</dbReference>
<dbReference type="Pfam" id="PF16326">
    <property type="entry name" value="ABC_tran_CTD"/>
    <property type="match status" value="1"/>
</dbReference>
<feature type="coiled-coil region" evidence="4">
    <location>
        <begin position="86"/>
        <end position="120"/>
    </location>
</feature>
<dbReference type="PROSITE" id="PS50893">
    <property type="entry name" value="ABC_TRANSPORTER_2"/>
    <property type="match status" value="2"/>
</dbReference>
<dbReference type="InterPro" id="IPR027417">
    <property type="entry name" value="P-loop_NTPase"/>
</dbReference>
<dbReference type="InterPro" id="IPR037118">
    <property type="entry name" value="Val-tRNA_synth_C_sf"/>
</dbReference>
<evidence type="ECO:0000256" key="1">
    <source>
        <dbReference type="ARBA" id="ARBA00022737"/>
    </source>
</evidence>
<dbReference type="GO" id="GO:0005524">
    <property type="term" value="F:ATP binding"/>
    <property type="evidence" value="ECO:0007669"/>
    <property type="project" value="UniProtKB-KW"/>
</dbReference>
<dbReference type="SUPFAM" id="SSF52540">
    <property type="entry name" value="P-loop containing nucleoside triphosphate hydrolases"/>
    <property type="match status" value="2"/>
</dbReference>
<evidence type="ECO:0000313" key="8">
    <source>
        <dbReference type="Proteomes" id="UP000287361"/>
    </source>
</evidence>
<name>A0A401LBP2_9FIRM</name>
<proteinExistence type="predicted"/>
<evidence type="ECO:0000259" key="6">
    <source>
        <dbReference type="PROSITE" id="PS50893"/>
    </source>
</evidence>
<dbReference type="InterPro" id="IPR051309">
    <property type="entry name" value="ABCF_ATPase"/>
</dbReference>
<dbReference type="Gene3D" id="1.10.287.380">
    <property type="entry name" value="Valyl-tRNA synthetase, C-terminal domain"/>
    <property type="match status" value="1"/>
</dbReference>
<dbReference type="GO" id="GO:0016887">
    <property type="term" value="F:ATP hydrolysis activity"/>
    <property type="evidence" value="ECO:0007669"/>
    <property type="project" value="InterPro"/>
</dbReference>
<keyword evidence="2" id="KW-0547">Nucleotide-binding</keyword>
<protein>
    <submittedName>
        <fullName evidence="7">Thiamine ABC transporter substrate-binding protein</fullName>
    </submittedName>
</protein>
<evidence type="ECO:0000256" key="4">
    <source>
        <dbReference type="SAM" id="Coils"/>
    </source>
</evidence>
<dbReference type="EMBL" id="BHVZ01000001">
    <property type="protein sequence ID" value="GCB28997.1"/>
    <property type="molecule type" value="Genomic_DNA"/>
</dbReference>
<feature type="domain" description="ABC transporter" evidence="6">
    <location>
        <begin position="328"/>
        <end position="541"/>
    </location>
</feature>
<evidence type="ECO:0000256" key="5">
    <source>
        <dbReference type="SAM" id="MobiDB-lite"/>
    </source>
</evidence>
<organism evidence="7 8">
    <name type="scientific">Anaerotignum faecicola</name>
    <dbReference type="NCBI Taxonomy" id="2358141"/>
    <lineage>
        <taxon>Bacteria</taxon>
        <taxon>Bacillati</taxon>
        <taxon>Bacillota</taxon>
        <taxon>Clostridia</taxon>
        <taxon>Lachnospirales</taxon>
        <taxon>Anaerotignaceae</taxon>
        <taxon>Anaerotignum</taxon>
    </lineage>
</organism>
<gene>
    <name evidence="7" type="ORF">KGMB03357_06580</name>
</gene>
<dbReference type="PANTHER" id="PTHR42855:SF2">
    <property type="entry name" value="DRUG RESISTANCE ABC TRANSPORTER,ATP-BINDING PROTEIN"/>
    <property type="match status" value="1"/>
</dbReference>
<evidence type="ECO:0000313" key="7">
    <source>
        <dbReference type="EMBL" id="GCB28997.1"/>
    </source>
</evidence>
<feature type="coiled-coil region" evidence="4">
    <location>
        <begin position="568"/>
        <end position="633"/>
    </location>
</feature>
<dbReference type="NCBIfam" id="NF000355">
    <property type="entry name" value="ribo_prot_ABC_F"/>
    <property type="match status" value="1"/>
</dbReference>
<dbReference type="Pfam" id="PF00005">
    <property type="entry name" value="ABC_tran"/>
    <property type="match status" value="2"/>
</dbReference>
<dbReference type="PANTHER" id="PTHR42855">
    <property type="entry name" value="ABC TRANSPORTER ATP-BINDING SUBUNIT"/>
    <property type="match status" value="1"/>
</dbReference>
<keyword evidence="3" id="KW-0067">ATP-binding</keyword>
<dbReference type="AlphaFoldDB" id="A0A401LBP2"/>
<dbReference type="OrthoDB" id="9801441at2"/>
<dbReference type="InterPro" id="IPR003593">
    <property type="entry name" value="AAA+_ATPase"/>
</dbReference>
<feature type="domain" description="ABC transporter" evidence="6">
    <location>
        <begin position="3"/>
        <end position="258"/>
    </location>
</feature>
<dbReference type="InterPro" id="IPR032524">
    <property type="entry name" value="ABC_tran_C"/>
</dbReference>
<accession>A0A401LBP2</accession>
<dbReference type="FunFam" id="3.40.50.300:FF:000309">
    <property type="entry name" value="ABC transporter ATP-binding protein"/>
    <property type="match status" value="1"/>
</dbReference>
<dbReference type="Proteomes" id="UP000287361">
    <property type="component" value="Unassembled WGS sequence"/>
</dbReference>
<keyword evidence="1" id="KW-0677">Repeat</keyword>
<feature type="region of interest" description="Disordered" evidence="5">
    <location>
        <begin position="539"/>
        <end position="559"/>
    </location>
</feature>
<dbReference type="InterPro" id="IPR032781">
    <property type="entry name" value="ABC_tran_Xtn"/>
</dbReference>
<sequence length="639" mass="72784">MILACRQLHKAYGIDVILEKITFHIEEREKAAIVGVNGAGKTTLFKVLTGEISADGGEFYLKKDASLGYLAQNIQIDSDRTIYEEMLSVFEKIIQTETNLRELENEMGNLSGQALAEKMEDYATLQHYFEQNDGYSYQSRLRGVLKGLGFADNDFNRPMNQLSGGQKTRVHLAKLLLSKPDILLLDEPTNHLDIAAIEWLEDFLRSYPGAVLIISHDRYFLDRIVTKVIEIENKKSTVYNGNYSFFWQQKEINREMQQKAYEMQQKEIKHQEDVIRTLRSFNREKSIKRAESREKALGKLERVDRPDALPNQMRLTLTPFLTSGNDVLHAEELSKSYGGQRIFRNVSFDVKRSDKVAIIGPNGVGKSTLFRMLLKEVPTDSGLIRFGTNVFIGYYDQEQAKLDETKTIFEEIADTYPTLTQGQIRNMLAAFVFTGDDVFKPISALSGGEKGRVSLAKIMLSKANLLMLDEPTNHLDMFSKEVLESALNRYEGTVIYISHDRYFINKTAEKILELTPDGVILYNGNYDYYLEKKAERARNEAEKAAQHPEKSVAAAQPVSDTKNDWLKQKEQQAAERRLANRIAKLEKAIEETEAAIAQADEDMAACGTDYGKANEIYAEKTKLEERLEALFAEWEELNS</sequence>
<evidence type="ECO:0000256" key="2">
    <source>
        <dbReference type="ARBA" id="ARBA00022741"/>
    </source>
</evidence>
<comment type="caution">
    <text evidence="7">The sequence shown here is derived from an EMBL/GenBank/DDBJ whole genome shotgun (WGS) entry which is preliminary data.</text>
</comment>
<reference evidence="7 8" key="1">
    <citation type="submission" date="2018-10" db="EMBL/GenBank/DDBJ databases">
        <title>Draft Genome Sequence of Anaerotignum sp. KCTC 15736.</title>
        <authorList>
            <person name="Choi S.H."/>
            <person name="Kim J.S."/>
            <person name="Kang S.W."/>
            <person name="Lee J.S."/>
            <person name="Park S.H."/>
        </authorList>
    </citation>
    <scope>NUCLEOTIDE SEQUENCE [LARGE SCALE GENOMIC DNA]</scope>
    <source>
        <strain evidence="7 8">KCTC 15736</strain>
    </source>
</reference>
<keyword evidence="4" id="KW-0175">Coiled coil</keyword>
<dbReference type="Pfam" id="PF12848">
    <property type="entry name" value="ABC_tran_Xtn"/>
    <property type="match status" value="1"/>
</dbReference>
<dbReference type="InterPro" id="IPR003439">
    <property type="entry name" value="ABC_transporter-like_ATP-bd"/>
</dbReference>
<dbReference type="CDD" id="cd03221">
    <property type="entry name" value="ABCF_EF-3"/>
    <property type="match status" value="2"/>
</dbReference>
<dbReference type="GO" id="GO:0003677">
    <property type="term" value="F:DNA binding"/>
    <property type="evidence" value="ECO:0007669"/>
    <property type="project" value="InterPro"/>
</dbReference>
<keyword evidence="8" id="KW-1185">Reference proteome</keyword>
<feature type="compositionally biased region" description="Basic and acidic residues" evidence="5">
    <location>
        <begin position="539"/>
        <end position="550"/>
    </location>
</feature>
<evidence type="ECO:0000256" key="3">
    <source>
        <dbReference type="ARBA" id="ARBA00022840"/>
    </source>
</evidence>
<dbReference type="Gene3D" id="3.40.50.300">
    <property type="entry name" value="P-loop containing nucleotide triphosphate hydrolases"/>
    <property type="match status" value="2"/>
</dbReference>